<feature type="compositionally biased region" description="Pro residues" evidence="1">
    <location>
        <begin position="85"/>
        <end position="94"/>
    </location>
</feature>
<sequence>MQTHPTSLPKTEPGPLDTQVESAPPPPTDPPPSQQNALLEGESTCNEMVPTHQFRRPLSPPMYQRPPGQDRVPEHALAQNSATFPPRPKPPGPAGTPARARHGPGTQSPQDHPRPAQEQHSH</sequence>
<evidence type="ECO:0000256" key="1">
    <source>
        <dbReference type="SAM" id="MobiDB-lite"/>
    </source>
</evidence>
<proteinExistence type="predicted"/>
<dbReference type="Proteomes" id="UP001311232">
    <property type="component" value="Unassembled WGS sequence"/>
</dbReference>
<comment type="caution">
    <text evidence="2">The sequence shown here is derived from an EMBL/GenBank/DDBJ whole genome shotgun (WGS) entry which is preliminary data.</text>
</comment>
<reference evidence="2 3" key="1">
    <citation type="submission" date="2021-06" db="EMBL/GenBank/DDBJ databases">
        <authorList>
            <person name="Palmer J.M."/>
        </authorList>
    </citation>
    <scope>NUCLEOTIDE SEQUENCE [LARGE SCALE GENOMIC DNA]</scope>
    <source>
        <strain evidence="2 3">MEX-2019</strain>
        <tissue evidence="2">Muscle</tissue>
    </source>
</reference>
<gene>
    <name evidence="2" type="ORF">CRENBAI_008673</name>
</gene>
<name>A0AAV9RSA5_9TELE</name>
<keyword evidence="3" id="KW-1185">Reference proteome</keyword>
<evidence type="ECO:0000313" key="2">
    <source>
        <dbReference type="EMBL" id="KAK5611836.1"/>
    </source>
</evidence>
<feature type="region of interest" description="Disordered" evidence="1">
    <location>
        <begin position="1"/>
        <end position="122"/>
    </location>
</feature>
<dbReference type="AlphaFoldDB" id="A0AAV9RSA5"/>
<protein>
    <submittedName>
        <fullName evidence="2">Uncharacterized protein</fullName>
    </submittedName>
</protein>
<accession>A0AAV9RSA5</accession>
<evidence type="ECO:0000313" key="3">
    <source>
        <dbReference type="Proteomes" id="UP001311232"/>
    </source>
</evidence>
<feature type="compositionally biased region" description="Basic and acidic residues" evidence="1">
    <location>
        <begin position="111"/>
        <end position="122"/>
    </location>
</feature>
<dbReference type="EMBL" id="JAHHUM010001459">
    <property type="protein sequence ID" value="KAK5611836.1"/>
    <property type="molecule type" value="Genomic_DNA"/>
</dbReference>
<feature type="compositionally biased region" description="Pro residues" evidence="1">
    <location>
        <begin position="23"/>
        <end position="33"/>
    </location>
</feature>
<organism evidence="2 3">
    <name type="scientific">Crenichthys baileyi</name>
    <name type="common">White River springfish</name>
    <dbReference type="NCBI Taxonomy" id="28760"/>
    <lineage>
        <taxon>Eukaryota</taxon>
        <taxon>Metazoa</taxon>
        <taxon>Chordata</taxon>
        <taxon>Craniata</taxon>
        <taxon>Vertebrata</taxon>
        <taxon>Euteleostomi</taxon>
        <taxon>Actinopterygii</taxon>
        <taxon>Neopterygii</taxon>
        <taxon>Teleostei</taxon>
        <taxon>Neoteleostei</taxon>
        <taxon>Acanthomorphata</taxon>
        <taxon>Ovalentaria</taxon>
        <taxon>Atherinomorphae</taxon>
        <taxon>Cyprinodontiformes</taxon>
        <taxon>Goodeidae</taxon>
        <taxon>Crenichthys</taxon>
    </lineage>
</organism>